<accession>A0A0W0U5P8</accession>
<dbReference type="PANTHER" id="PTHR21621:SF0">
    <property type="entry name" value="BETA-CITRYLGLUTAMATE SYNTHASE B-RELATED"/>
    <property type="match status" value="1"/>
</dbReference>
<dbReference type="GO" id="GO:0005737">
    <property type="term" value="C:cytoplasm"/>
    <property type="evidence" value="ECO:0007669"/>
    <property type="project" value="TreeGrafter"/>
</dbReference>
<dbReference type="InterPro" id="IPR013815">
    <property type="entry name" value="ATP_grasp_subdomain_1"/>
</dbReference>
<dbReference type="Gene3D" id="3.30.470.20">
    <property type="entry name" value="ATP-grasp fold, B domain"/>
    <property type="match status" value="1"/>
</dbReference>
<dbReference type="RefSeq" id="WP_028385785.1">
    <property type="nucleotide sequence ID" value="NZ_CAAAHN010000002.1"/>
</dbReference>
<proteinExistence type="predicted"/>
<dbReference type="PATRIC" id="fig|45065.4.peg.631"/>
<dbReference type="Pfam" id="PF14397">
    <property type="entry name" value="ATPgrasp_ST"/>
    <property type="match status" value="1"/>
</dbReference>
<dbReference type="Gene3D" id="3.30.1490.20">
    <property type="entry name" value="ATP-grasp fold, A domain"/>
    <property type="match status" value="1"/>
</dbReference>
<reference evidence="2 3" key="1">
    <citation type="submission" date="2015-11" db="EMBL/GenBank/DDBJ databases">
        <title>Genomic analysis of 38 Legionella species identifies large and diverse effector repertoires.</title>
        <authorList>
            <person name="Burstein D."/>
            <person name="Amaro F."/>
            <person name="Zusman T."/>
            <person name="Lifshitz Z."/>
            <person name="Cohen O."/>
            <person name="Gilbert J.A."/>
            <person name="Pupko T."/>
            <person name="Shuman H.A."/>
            <person name="Segal G."/>
        </authorList>
    </citation>
    <scope>NUCLEOTIDE SEQUENCE [LARGE SCALE GENOMIC DNA]</scope>
    <source>
        <strain evidence="2 3">ATCC 49504</strain>
    </source>
</reference>
<dbReference type="GO" id="GO:0005524">
    <property type="term" value="F:ATP binding"/>
    <property type="evidence" value="ECO:0007669"/>
    <property type="project" value="UniProtKB-UniRule"/>
</dbReference>
<dbReference type="NCBIfam" id="TIGR02291">
    <property type="entry name" value="rimK_rel_E_lig"/>
    <property type="match status" value="1"/>
</dbReference>
<comment type="caution">
    <text evidence="2">The sequence shown here is derived from an EMBL/GenBank/DDBJ whole genome shotgun (WGS) entry which is preliminary data.</text>
</comment>
<dbReference type="GO" id="GO:0009432">
    <property type="term" value="P:SOS response"/>
    <property type="evidence" value="ECO:0007669"/>
    <property type="project" value="TreeGrafter"/>
</dbReference>
<dbReference type="STRING" id="45065.Lgee_0591"/>
<dbReference type="PANTHER" id="PTHR21621">
    <property type="entry name" value="RIBOSOMAL PROTEIN S6 MODIFICATION PROTEIN"/>
    <property type="match status" value="1"/>
</dbReference>
<keyword evidence="1" id="KW-0464">Manganese</keyword>
<evidence type="ECO:0000313" key="2">
    <source>
        <dbReference type="EMBL" id="KTD03041.1"/>
    </source>
</evidence>
<dbReference type="InterPro" id="IPR039523">
    <property type="entry name" value="RimK-rel_E_lig_ATP-grasp"/>
</dbReference>
<evidence type="ECO:0000313" key="3">
    <source>
        <dbReference type="Proteomes" id="UP000054785"/>
    </source>
</evidence>
<dbReference type="SUPFAM" id="SSF56059">
    <property type="entry name" value="Glutathione synthetase ATP-binding domain-like"/>
    <property type="match status" value="1"/>
</dbReference>
<dbReference type="InterPro" id="IPR011758">
    <property type="entry name" value="RimK-rel_E_lig"/>
</dbReference>
<evidence type="ECO:0000256" key="1">
    <source>
        <dbReference type="ARBA" id="ARBA00023211"/>
    </source>
</evidence>
<protein>
    <submittedName>
        <fullName evidence="2">Glutathione synthase/ribosomal protein S6 modification enzyme</fullName>
    </submittedName>
</protein>
<gene>
    <name evidence="2" type="ORF">Lgee_0591</name>
</gene>
<sequence length="318" mass="34775">MLGLYRRLSQRGVLSINQRNSDFVLKYNPRTRYPLVDDKLKTKRLALAAGIAVPPMYALVETEHQIRDIETLLEPYSDFVIKPAHGAGGDGIVVVTDRVFGRFRQVNGRLLTVQEISYHLSRLLSGAYSLGGHADYAIIEQRVVVDPVFAAISYEGVPDIRIITLLGYPALAMVRLPTRLSGGKANLHQGAIGVGVDLATGTTLGGVFHNDTIDYHPDTLNPVVGITVPYWERILEIAAGCYELTGLGYLGVDIVLDKNEGPLMLELNARPGLNIQIANREGALPRYRTIEARAASGVDKSVADRVAFSRGAFARLEK</sequence>
<dbReference type="InterPro" id="IPR011761">
    <property type="entry name" value="ATP-grasp"/>
</dbReference>
<dbReference type="AlphaFoldDB" id="A0A0W0U5P8"/>
<dbReference type="GO" id="GO:0018169">
    <property type="term" value="F:ribosomal S6-glutamic acid ligase activity"/>
    <property type="evidence" value="ECO:0007669"/>
    <property type="project" value="TreeGrafter"/>
</dbReference>
<organism evidence="2 3">
    <name type="scientific">Legionella geestiana</name>
    <dbReference type="NCBI Taxonomy" id="45065"/>
    <lineage>
        <taxon>Bacteria</taxon>
        <taxon>Pseudomonadati</taxon>
        <taxon>Pseudomonadota</taxon>
        <taxon>Gammaproteobacteria</taxon>
        <taxon>Legionellales</taxon>
        <taxon>Legionellaceae</taxon>
        <taxon>Legionella</taxon>
    </lineage>
</organism>
<dbReference type="Proteomes" id="UP000054785">
    <property type="component" value="Unassembled WGS sequence"/>
</dbReference>
<dbReference type="PROSITE" id="PS50975">
    <property type="entry name" value="ATP_GRASP"/>
    <property type="match status" value="1"/>
</dbReference>
<dbReference type="OrthoDB" id="336227at2"/>
<dbReference type="GO" id="GO:0046872">
    <property type="term" value="F:metal ion binding"/>
    <property type="evidence" value="ECO:0007669"/>
    <property type="project" value="InterPro"/>
</dbReference>
<name>A0A0W0U5P8_9GAMM</name>
<dbReference type="EMBL" id="LNYC01000014">
    <property type="protein sequence ID" value="KTD03041.1"/>
    <property type="molecule type" value="Genomic_DNA"/>
</dbReference>
<keyword evidence="3" id="KW-1185">Reference proteome</keyword>